<evidence type="ECO:0000256" key="2">
    <source>
        <dbReference type="ARBA" id="ARBA00008973"/>
    </source>
</evidence>
<dbReference type="RefSeq" id="WP_151147970.1">
    <property type="nucleotide sequence ID" value="NZ_WAGX01000007.1"/>
</dbReference>
<evidence type="ECO:0000313" key="10">
    <source>
        <dbReference type="Proteomes" id="UP000461768"/>
    </source>
</evidence>
<dbReference type="PANTHER" id="PTHR30429">
    <property type="entry name" value="D-METHIONINE-BINDING LIPOPROTEIN METQ"/>
    <property type="match status" value="1"/>
</dbReference>
<keyword evidence="3 8" id="KW-0732">Signal</keyword>
<dbReference type="PANTHER" id="PTHR30429:SF0">
    <property type="entry name" value="METHIONINE-BINDING LIPOPROTEIN METQ"/>
    <property type="match status" value="1"/>
</dbReference>
<reference evidence="9 10" key="2">
    <citation type="submission" date="2020-02" db="EMBL/GenBank/DDBJ databases">
        <title>Candidatus Galacturonibacter soehngenii shows hetero-acetogenic catabolism of galacturonic acid but lacks a canonical carbon monoxide dehydrogenase/acetyl-CoA synthase complex.</title>
        <authorList>
            <person name="Diender M."/>
            <person name="Stouten G.R."/>
            <person name="Petersen J.F."/>
            <person name="Nielsen P.H."/>
            <person name="Dueholm M.S."/>
            <person name="Pronk J.T."/>
            <person name="Van Loosdrecht M.C.M."/>
        </authorList>
    </citation>
    <scope>NUCLEOTIDE SEQUENCE [LARGE SCALE GENOMIC DNA]</scope>
    <source>
        <strain evidence="9">GalUA</strain>
    </source>
</reference>
<feature type="chain" id="PRO_5038722558" evidence="8">
    <location>
        <begin position="21"/>
        <end position="303"/>
    </location>
</feature>
<feature type="compositionally biased region" description="Basic and acidic residues" evidence="7">
    <location>
        <begin position="35"/>
        <end position="65"/>
    </location>
</feature>
<dbReference type="Pfam" id="PF03180">
    <property type="entry name" value="Lipoprotein_9"/>
    <property type="match status" value="1"/>
</dbReference>
<keyword evidence="6" id="KW-0449">Lipoprotein</keyword>
<keyword evidence="5" id="KW-0564">Palmitate</keyword>
<gene>
    <name evidence="9" type="ORF">F7O84_16930</name>
</gene>
<dbReference type="InterPro" id="IPR004872">
    <property type="entry name" value="Lipoprotein_NlpA"/>
</dbReference>
<dbReference type="PROSITE" id="PS51257">
    <property type="entry name" value="PROKAR_LIPOPROTEIN"/>
    <property type="match status" value="1"/>
</dbReference>
<evidence type="ECO:0000256" key="1">
    <source>
        <dbReference type="ARBA" id="ARBA00004635"/>
    </source>
</evidence>
<dbReference type="OrthoDB" id="9812878at2"/>
<dbReference type="GO" id="GO:0016020">
    <property type="term" value="C:membrane"/>
    <property type="evidence" value="ECO:0007669"/>
    <property type="project" value="UniProtKB-SubCell"/>
</dbReference>
<comment type="caution">
    <text evidence="9">The sequence shown here is derived from an EMBL/GenBank/DDBJ whole genome shotgun (WGS) entry which is preliminary data.</text>
</comment>
<dbReference type="SUPFAM" id="SSF53850">
    <property type="entry name" value="Periplasmic binding protein-like II"/>
    <property type="match status" value="1"/>
</dbReference>
<feature type="signal peptide" evidence="8">
    <location>
        <begin position="1"/>
        <end position="20"/>
    </location>
</feature>
<name>A0A7V7QIJ6_9FIRM</name>
<evidence type="ECO:0000256" key="3">
    <source>
        <dbReference type="ARBA" id="ARBA00022729"/>
    </source>
</evidence>
<keyword evidence="10" id="KW-1185">Reference proteome</keyword>
<dbReference type="AlphaFoldDB" id="A0A7V7QIJ6"/>
<feature type="region of interest" description="Disordered" evidence="7">
    <location>
        <begin position="25"/>
        <end position="66"/>
    </location>
</feature>
<dbReference type="CDD" id="cd13597">
    <property type="entry name" value="PBP2_lipoprotein_Tp32"/>
    <property type="match status" value="1"/>
</dbReference>
<evidence type="ECO:0000256" key="5">
    <source>
        <dbReference type="ARBA" id="ARBA00023139"/>
    </source>
</evidence>
<evidence type="ECO:0000313" key="9">
    <source>
        <dbReference type="EMBL" id="KAB1436052.1"/>
    </source>
</evidence>
<evidence type="ECO:0000256" key="7">
    <source>
        <dbReference type="SAM" id="MobiDB-lite"/>
    </source>
</evidence>
<dbReference type="Gene3D" id="3.40.190.10">
    <property type="entry name" value="Periplasmic binding protein-like II"/>
    <property type="match status" value="2"/>
</dbReference>
<dbReference type="Proteomes" id="UP000461768">
    <property type="component" value="Unassembled WGS sequence"/>
</dbReference>
<keyword evidence="4" id="KW-0472">Membrane</keyword>
<sequence length="303" mass="32368">MKKRITSFMLAFTLAAGALAGCATKAEPEATNSETTKDSSTETKDDSTDTTDAKAEEATTEDKTIKVGASPTPHAEILEQAKAILEKDGYTLEIVEYNDYVLPNTALDTGELDANYFQHKPYLDDFNKENGTDIVSAGAIHFEPFGIYAGKTKSIEELKEGATIAVPNDATNEARALLLLEAQGLIKLKADAGLSATKLDIEENKLNLNIEEIEAAQIARALPDVDLAAINGNYAIQGGLSVSDALATEEASSLAATTYANIIAVNAGNENSEKVQALLKALQSEEIRKFIEEKYTGAVVPTF</sequence>
<proteinExistence type="inferred from homology"/>
<organism evidence="9 10">
    <name type="scientific">Candidatus Galacturonatibacter soehngenii</name>
    <dbReference type="NCBI Taxonomy" id="2307010"/>
    <lineage>
        <taxon>Bacteria</taxon>
        <taxon>Bacillati</taxon>
        <taxon>Bacillota</taxon>
        <taxon>Clostridia</taxon>
        <taxon>Lachnospirales</taxon>
        <taxon>Lachnospiraceae</taxon>
        <taxon>Candidatus Galacturonatibacter</taxon>
    </lineage>
</organism>
<comment type="subcellular location">
    <subcellularLocation>
        <location evidence="1">Membrane</location>
        <topology evidence="1">Lipid-anchor</topology>
    </subcellularLocation>
</comment>
<protein>
    <submittedName>
        <fullName evidence="9">ABC transporter substrate-binding protein</fullName>
    </submittedName>
</protein>
<evidence type="ECO:0000256" key="8">
    <source>
        <dbReference type="SAM" id="SignalP"/>
    </source>
</evidence>
<evidence type="ECO:0000256" key="6">
    <source>
        <dbReference type="ARBA" id="ARBA00023288"/>
    </source>
</evidence>
<evidence type="ECO:0000256" key="4">
    <source>
        <dbReference type="ARBA" id="ARBA00023136"/>
    </source>
</evidence>
<dbReference type="EMBL" id="WAGX01000007">
    <property type="protein sequence ID" value="KAB1436052.1"/>
    <property type="molecule type" value="Genomic_DNA"/>
</dbReference>
<comment type="similarity">
    <text evidence="2">Belongs to the NlpA lipoprotein family.</text>
</comment>
<reference evidence="9 10" key="1">
    <citation type="submission" date="2019-09" db="EMBL/GenBank/DDBJ databases">
        <authorList>
            <person name="Valk L.C."/>
        </authorList>
    </citation>
    <scope>NUCLEOTIDE SEQUENCE [LARGE SCALE GENOMIC DNA]</scope>
    <source>
        <strain evidence="9">GalUA</strain>
    </source>
</reference>
<dbReference type="PIRSF" id="PIRSF002854">
    <property type="entry name" value="MetQ"/>
    <property type="match status" value="1"/>
</dbReference>
<accession>A0A7V7QIJ6</accession>